<dbReference type="Gene3D" id="3.40.630.10">
    <property type="entry name" value="Zn peptidases"/>
    <property type="match status" value="1"/>
</dbReference>
<comment type="cofactor">
    <cofactor evidence="1">
        <name>Zn(2+)</name>
        <dbReference type="ChEBI" id="CHEBI:29105"/>
    </cofactor>
</comment>
<keyword evidence="10" id="KW-1015">Disulfide bond</keyword>
<dbReference type="InterPro" id="IPR000834">
    <property type="entry name" value="Peptidase_M14"/>
</dbReference>
<organism evidence="15 16">
    <name type="scientific">Caenorhabditis nigoni</name>
    <dbReference type="NCBI Taxonomy" id="1611254"/>
    <lineage>
        <taxon>Eukaryota</taxon>
        <taxon>Metazoa</taxon>
        <taxon>Ecdysozoa</taxon>
        <taxon>Nematoda</taxon>
        <taxon>Chromadorea</taxon>
        <taxon>Rhabditida</taxon>
        <taxon>Rhabditina</taxon>
        <taxon>Rhabditomorpha</taxon>
        <taxon>Rhabditoidea</taxon>
        <taxon>Rhabditidae</taxon>
        <taxon>Peloderinae</taxon>
        <taxon>Caenorhabditis</taxon>
    </lineage>
</organism>
<dbReference type="Gene3D" id="3.30.70.340">
    <property type="entry name" value="Metallocarboxypeptidase-like"/>
    <property type="match status" value="1"/>
</dbReference>
<dbReference type="Pfam" id="PF02244">
    <property type="entry name" value="Propep_M14"/>
    <property type="match status" value="1"/>
</dbReference>
<evidence type="ECO:0000256" key="10">
    <source>
        <dbReference type="ARBA" id="ARBA00023157"/>
    </source>
</evidence>
<dbReference type="InterPro" id="IPR003582">
    <property type="entry name" value="ShKT_dom"/>
</dbReference>
<dbReference type="GO" id="GO:0006508">
    <property type="term" value="P:proteolysis"/>
    <property type="evidence" value="ECO:0007669"/>
    <property type="project" value="UniProtKB-KW"/>
</dbReference>
<dbReference type="Proteomes" id="UP000230233">
    <property type="component" value="Chromosome I"/>
</dbReference>
<dbReference type="AlphaFoldDB" id="A0A2G5VS88"/>
<gene>
    <name evidence="15" type="primary">Cni-T06A4.3</name>
    <name evidence="15" type="synonym">Cnig_chr_I.g369</name>
    <name evidence="15" type="ORF">B9Z55_000369</name>
</gene>
<keyword evidence="7" id="KW-0378">Hydrolase</keyword>
<evidence type="ECO:0000256" key="1">
    <source>
        <dbReference type="ARBA" id="ARBA00001947"/>
    </source>
</evidence>
<dbReference type="EMBL" id="PDUG01000001">
    <property type="protein sequence ID" value="PIC54436.1"/>
    <property type="molecule type" value="Genomic_DNA"/>
</dbReference>
<dbReference type="SMART" id="SM00631">
    <property type="entry name" value="Zn_pept"/>
    <property type="match status" value="1"/>
</dbReference>
<evidence type="ECO:0000259" key="13">
    <source>
        <dbReference type="PROSITE" id="PS51670"/>
    </source>
</evidence>
<feature type="domain" description="ShKT" evidence="13">
    <location>
        <begin position="542"/>
        <end position="578"/>
    </location>
</feature>
<keyword evidence="16" id="KW-1185">Reference proteome</keyword>
<evidence type="ECO:0000256" key="12">
    <source>
        <dbReference type="PROSITE-ProRule" id="PRU01379"/>
    </source>
</evidence>
<dbReference type="PROSITE" id="PS51670">
    <property type="entry name" value="SHKT"/>
    <property type="match status" value="1"/>
</dbReference>
<feature type="domain" description="Peptidase M14" evidence="14">
    <location>
        <begin position="172"/>
        <end position="483"/>
    </location>
</feature>
<dbReference type="SUPFAM" id="SSF53187">
    <property type="entry name" value="Zn-dependent exopeptidases"/>
    <property type="match status" value="1"/>
</dbReference>
<evidence type="ECO:0000313" key="15">
    <source>
        <dbReference type="EMBL" id="PIC54436.1"/>
    </source>
</evidence>
<dbReference type="Pfam" id="PF01549">
    <property type="entry name" value="ShK"/>
    <property type="match status" value="1"/>
</dbReference>
<comment type="similarity">
    <text evidence="2 12">Belongs to the peptidase M14 family.</text>
</comment>
<evidence type="ECO:0000256" key="2">
    <source>
        <dbReference type="ARBA" id="ARBA00005988"/>
    </source>
</evidence>
<accession>A0A2G5VS88</accession>
<evidence type="ECO:0000256" key="3">
    <source>
        <dbReference type="ARBA" id="ARBA00022645"/>
    </source>
</evidence>
<evidence type="ECO:0000256" key="8">
    <source>
        <dbReference type="ARBA" id="ARBA00022833"/>
    </source>
</evidence>
<evidence type="ECO:0000256" key="9">
    <source>
        <dbReference type="ARBA" id="ARBA00023049"/>
    </source>
</evidence>
<sequence length="578" mass="66908">MPRKVIRRCGETLPRDGTGFFVFPPKKGEDVEKKEKPSLYSEDVKRTMTSLLIFLCFSTVSLSTQSFSVYRLLPKSQTDFQAIQKLYKNATDHDLNFWKTGKDKHGFWDVMVERKNENFLMDYLQNNGNISHIRTIDDVEKLISKHENNQTLSKMFPRLWDDSSSGHYDFHTYGSYQRMTDWMKQLVVKYPKMVQYISIGKTTEGRNIDGVEIGGDSRTKKIFWIDGGIHAREWAAPHTALFFIHQLTSRANEPGIKKLLEEITFVVVPCLNPDGYEFTRSSTNPHVRLWRKNRSKMQCRKDIWGRNRCCRGVDLNRNFDFHFRESGTSDDPCSEIYQGPAPFSEPEAKAVRDALLSQRYRGRTDAYITLHTYSQIWIHPYGHKKDAYPGDIKDLYEVGKKAAQALKRVYGTKYVVGSGADTLYPASGGSEDWAKHEAKVKFVYLLELRPDEKNWDGFILDEKELIPTARETWEGVRVVAEAVLDRIVAAKATTPKELLETDPRYPQGYFHTPLQYPILQYPITEAPKARGFRFGDGTEGSCFDVRHACKRWVQEREELCRTVPIFMRENCAYSCNFC</sequence>
<dbReference type="FunFam" id="3.40.630.10:FF:000070">
    <property type="entry name" value="Putative carboxypeptidase suro-1"/>
    <property type="match status" value="1"/>
</dbReference>
<evidence type="ECO:0000256" key="7">
    <source>
        <dbReference type="ARBA" id="ARBA00022801"/>
    </source>
</evidence>
<keyword evidence="8" id="KW-0862">Zinc</keyword>
<dbReference type="GO" id="GO:0004181">
    <property type="term" value="F:metallocarboxypeptidase activity"/>
    <property type="evidence" value="ECO:0007669"/>
    <property type="project" value="InterPro"/>
</dbReference>
<evidence type="ECO:0000313" key="16">
    <source>
        <dbReference type="Proteomes" id="UP000230233"/>
    </source>
</evidence>
<keyword evidence="9" id="KW-0482">Metalloprotease</keyword>
<reference evidence="16" key="1">
    <citation type="submission" date="2017-10" db="EMBL/GenBank/DDBJ databases">
        <title>Rapid genome shrinkage in a self-fertile nematode reveals novel sperm competition proteins.</title>
        <authorList>
            <person name="Yin D."/>
            <person name="Schwarz E.M."/>
            <person name="Thomas C.G."/>
            <person name="Felde R.L."/>
            <person name="Korf I.F."/>
            <person name="Cutter A.D."/>
            <person name="Schartner C.M."/>
            <person name="Ralston E.J."/>
            <person name="Meyer B.J."/>
            <person name="Haag E.S."/>
        </authorList>
    </citation>
    <scope>NUCLEOTIDE SEQUENCE [LARGE SCALE GENOMIC DNA]</scope>
    <source>
        <strain evidence="16">JU1422</strain>
    </source>
</reference>
<dbReference type="OrthoDB" id="3626597at2759"/>
<evidence type="ECO:0000256" key="6">
    <source>
        <dbReference type="ARBA" id="ARBA00022729"/>
    </source>
</evidence>
<dbReference type="InterPro" id="IPR036990">
    <property type="entry name" value="M14A-like_propep"/>
</dbReference>
<keyword evidence="6" id="KW-0732">Signal</keyword>
<keyword evidence="3" id="KW-0121">Carboxypeptidase</keyword>
<dbReference type="PANTHER" id="PTHR11705:SF49">
    <property type="entry name" value="SHKT DOMAIN-CONTAINING PROTEIN"/>
    <property type="match status" value="1"/>
</dbReference>
<dbReference type="STRING" id="1611254.A0A2G5VS88"/>
<keyword evidence="4" id="KW-0645">Protease</keyword>
<dbReference type="CDD" id="cd03860">
    <property type="entry name" value="M14_CP_A-B_like"/>
    <property type="match status" value="1"/>
</dbReference>
<comment type="caution">
    <text evidence="15">The sequence shown here is derived from an EMBL/GenBank/DDBJ whole genome shotgun (WGS) entry which is preliminary data.</text>
</comment>
<dbReference type="SUPFAM" id="SSF54897">
    <property type="entry name" value="Protease propeptides/inhibitors"/>
    <property type="match status" value="1"/>
</dbReference>
<name>A0A2G5VS88_9PELO</name>
<dbReference type="GO" id="GO:0005615">
    <property type="term" value="C:extracellular space"/>
    <property type="evidence" value="ECO:0007669"/>
    <property type="project" value="TreeGrafter"/>
</dbReference>
<dbReference type="InterPro" id="IPR003146">
    <property type="entry name" value="M14A_act_pep"/>
</dbReference>
<dbReference type="PANTHER" id="PTHR11705">
    <property type="entry name" value="PROTEASE FAMILY M14 CARBOXYPEPTIDASE A,B"/>
    <property type="match status" value="1"/>
</dbReference>
<protein>
    <submittedName>
        <fullName evidence="15">Uncharacterized protein</fullName>
    </submittedName>
</protein>
<evidence type="ECO:0000256" key="11">
    <source>
        <dbReference type="PROSITE-ProRule" id="PRU01005"/>
    </source>
</evidence>
<comment type="caution">
    <text evidence="11">Lacks conserved residue(s) required for the propagation of feature annotation.</text>
</comment>
<proteinExistence type="inferred from homology"/>
<dbReference type="PRINTS" id="PR00765">
    <property type="entry name" value="CRBOXYPTASEA"/>
</dbReference>
<dbReference type="PROSITE" id="PS52035">
    <property type="entry name" value="PEPTIDASE_M14"/>
    <property type="match status" value="1"/>
</dbReference>
<evidence type="ECO:0000256" key="5">
    <source>
        <dbReference type="ARBA" id="ARBA00022723"/>
    </source>
</evidence>
<dbReference type="GO" id="GO:0008270">
    <property type="term" value="F:zinc ion binding"/>
    <property type="evidence" value="ECO:0007669"/>
    <property type="project" value="InterPro"/>
</dbReference>
<evidence type="ECO:0000256" key="4">
    <source>
        <dbReference type="ARBA" id="ARBA00022670"/>
    </source>
</evidence>
<feature type="active site" description="Proton donor/acceptor" evidence="12">
    <location>
        <position position="447"/>
    </location>
</feature>
<evidence type="ECO:0000259" key="14">
    <source>
        <dbReference type="PROSITE" id="PS52035"/>
    </source>
</evidence>
<dbReference type="Pfam" id="PF00246">
    <property type="entry name" value="Peptidase_M14"/>
    <property type="match status" value="1"/>
</dbReference>
<dbReference type="SMART" id="SM00254">
    <property type="entry name" value="ShKT"/>
    <property type="match status" value="1"/>
</dbReference>
<keyword evidence="5" id="KW-0479">Metal-binding</keyword>